<gene>
    <name evidence="1" type="ORF">P5673_021020</name>
</gene>
<comment type="caution">
    <text evidence="1">The sequence shown here is derived from an EMBL/GenBank/DDBJ whole genome shotgun (WGS) entry which is preliminary data.</text>
</comment>
<reference evidence="1" key="2">
    <citation type="journal article" date="2023" name="Science">
        <title>Genomic signatures of disease resistance in endangered staghorn corals.</title>
        <authorList>
            <person name="Vollmer S.V."/>
            <person name="Selwyn J.D."/>
            <person name="Despard B.A."/>
            <person name="Roesel C.L."/>
        </authorList>
    </citation>
    <scope>NUCLEOTIDE SEQUENCE</scope>
    <source>
        <strain evidence="1">K2</strain>
    </source>
</reference>
<proteinExistence type="predicted"/>
<sequence length="126" mass="14237">MLHRRASIPPEVLVRKPLKKDLIQRLKKSGAVSDTCTRNAGIERAVECSLEDEMLPVPVLKRASRRLDGRLKAAYGSIQSRKDPLWRAGATTLQGYDEMLHSVYEYEPAGYDEMFHSVYEYEPAGG</sequence>
<protein>
    <submittedName>
        <fullName evidence="1">Uncharacterized protein</fullName>
    </submittedName>
</protein>
<dbReference type="EMBL" id="JARQWQ010000053">
    <property type="protein sequence ID" value="KAK2556813.1"/>
    <property type="molecule type" value="Genomic_DNA"/>
</dbReference>
<reference evidence="1" key="1">
    <citation type="journal article" date="2023" name="G3 (Bethesda)">
        <title>Whole genome assembly and annotation of the endangered Caribbean coral Acropora cervicornis.</title>
        <authorList>
            <person name="Selwyn J.D."/>
            <person name="Vollmer S.V."/>
        </authorList>
    </citation>
    <scope>NUCLEOTIDE SEQUENCE</scope>
    <source>
        <strain evidence="1">K2</strain>
    </source>
</reference>
<name>A0AAD9Q8X2_ACRCE</name>
<dbReference type="AlphaFoldDB" id="A0AAD9Q8X2"/>
<organism evidence="1 2">
    <name type="scientific">Acropora cervicornis</name>
    <name type="common">Staghorn coral</name>
    <dbReference type="NCBI Taxonomy" id="6130"/>
    <lineage>
        <taxon>Eukaryota</taxon>
        <taxon>Metazoa</taxon>
        <taxon>Cnidaria</taxon>
        <taxon>Anthozoa</taxon>
        <taxon>Hexacorallia</taxon>
        <taxon>Scleractinia</taxon>
        <taxon>Astrocoeniina</taxon>
        <taxon>Acroporidae</taxon>
        <taxon>Acropora</taxon>
    </lineage>
</organism>
<evidence type="ECO:0000313" key="1">
    <source>
        <dbReference type="EMBL" id="KAK2556813.1"/>
    </source>
</evidence>
<keyword evidence="2" id="KW-1185">Reference proteome</keyword>
<evidence type="ECO:0000313" key="2">
    <source>
        <dbReference type="Proteomes" id="UP001249851"/>
    </source>
</evidence>
<dbReference type="Proteomes" id="UP001249851">
    <property type="component" value="Unassembled WGS sequence"/>
</dbReference>
<accession>A0AAD9Q8X2</accession>